<dbReference type="OrthoDB" id="9798918at2"/>
<accession>A0A1H8GTN1</accession>
<dbReference type="PANTHER" id="PTHR35146:SF1">
    <property type="entry name" value="UPF0178 PROTEIN YAII"/>
    <property type="match status" value="1"/>
</dbReference>
<protein>
    <recommendedName>
        <fullName evidence="2">UPF0178 protein SAMN04488134_101161</fullName>
    </recommendedName>
</protein>
<evidence type="ECO:0000313" key="4">
    <source>
        <dbReference type="Proteomes" id="UP000199300"/>
    </source>
</evidence>
<dbReference type="HAMAP" id="MF_00489">
    <property type="entry name" value="UPF0178"/>
    <property type="match status" value="1"/>
</dbReference>
<sequence length="147" mass="16625">MNIFVDADACPVTNEIIKIASERNLTIHLIKSYAHFSHHQYGPSVKEIYVDASNEAADYRLMSLAKSGDFVVTQDYGLASLALEQGCHVIHPKGFIYKKDNIDHLLLSRYQSAQIRKQGGRTKGPKPFSKSDRDHFIKNFIMLLSKT</sequence>
<keyword evidence="4" id="KW-1185">Reference proteome</keyword>
<evidence type="ECO:0000256" key="1">
    <source>
        <dbReference type="ARBA" id="ARBA00008522"/>
    </source>
</evidence>
<dbReference type="Proteomes" id="UP000199300">
    <property type="component" value="Unassembled WGS sequence"/>
</dbReference>
<dbReference type="PANTHER" id="PTHR35146">
    <property type="entry name" value="UPF0178 PROTEIN YAII"/>
    <property type="match status" value="1"/>
</dbReference>
<name>A0A1H8GTN1_9BACI</name>
<dbReference type="EMBL" id="FODJ01000001">
    <property type="protein sequence ID" value="SEN47074.1"/>
    <property type="molecule type" value="Genomic_DNA"/>
</dbReference>
<dbReference type="RefSeq" id="WP_091493664.1">
    <property type="nucleotide sequence ID" value="NZ_FODJ01000001.1"/>
</dbReference>
<comment type="similarity">
    <text evidence="1 2">Belongs to the UPF0178 family.</text>
</comment>
<proteinExistence type="inferred from homology"/>
<evidence type="ECO:0000313" key="3">
    <source>
        <dbReference type="EMBL" id="SEN47074.1"/>
    </source>
</evidence>
<dbReference type="AlphaFoldDB" id="A0A1H8GTN1"/>
<dbReference type="NCBIfam" id="NF001095">
    <property type="entry name" value="PRK00124.1"/>
    <property type="match status" value="1"/>
</dbReference>
<evidence type="ECO:0000256" key="2">
    <source>
        <dbReference type="HAMAP-Rule" id="MF_00489"/>
    </source>
</evidence>
<gene>
    <name evidence="3" type="ORF">SAMN04488134_101161</name>
</gene>
<reference evidence="3 4" key="1">
    <citation type="submission" date="2016-10" db="EMBL/GenBank/DDBJ databases">
        <authorList>
            <person name="de Groot N.N."/>
        </authorList>
    </citation>
    <scope>NUCLEOTIDE SEQUENCE [LARGE SCALE GENOMIC DNA]</scope>
    <source>
        <strain evidence="3 4">CGMCC 1.10434</strain>
    </source>
</reference>
<dbReference type="InterPro" id="IPR003791">
    <property type="entry name" value="UPF0178"/>
</dbReference>
<dbReference type="Pfam" id="PF02639">
    <property type="entry name" value="DUF188"/>
    <property type="match status" value="1"/>
</dbReference>
<organism evidence="3 4">
    <name type="scientific">Amphibacillus marinus</name>
    <dbReference type="NCBI Taxonomy" id="872970"/>
    <lineage>
        <taxon>Bacteria</taxon>
        <taxon>Bacillati</taxon>
        <taxon>Bacillota</taxon>
        <taxon>Bacilli</taxon>
        <taxon>Bacillales</taxon>
        <taxon>Bacillaceae</taxon>
        <taxon>Amphibacillus</taxon>
    </lineage>
</organism>